<sequence length="59" mass="6418">MWIWALPLLGGEPPSVAMRLKNNSGCSSLSRGFSKTNSMSLFLGCLKETLKYSFSGSMV</sequence>
<proteinExistence type="predicted"/>
<evidence type="ECO:0000313" key="1">
    <source>
        <dbReference type="Ensembl" id="ENSABRP00000017495.1"/>
    </source>
</evidence>
<dbReference type="GeneTree" id="ENSGT01040000244502"/>
<dbReference type="Ensembl" id="ENSABRT00000024820.1">
    <property type="protein sequence ID" value="ENSABRP00000017495.1"/>
    <property type="gene ID" value="ENSABRG00000015218.1"/>
</dbReference>
<name>A0A8B9CDP8_9AVES</name>
<reference evidence="1" key="2">
    <citation type="submission" date="2025-09" db="UniProtKB">
        <authorList>
            <consortium name="Ensembl"/>
        </authorList>
    </citation>
    <scope>IDENTIFICATION</scope>
</reference>
<protein>
    <submittedName>
        <fullName evidence="1">Uncharacterized protein</fullName>
    </submittedName>
</protein>
<accession>A0A8B9CDP8</accession>
<reference evidence="1" key="1">
    <citation type="submission" date="2025-08" db="UniProtKB">
        <authorList>
            <consortium name="Ensembl"/>
        </authorList>
    </citation>
    <scope>IDENTIFICATION</scope>
</reference>
<organism evidence="1 2">
    <name type="scientific">Anser brachyrhynchus</name>
    <name type="common">Pink-footed goose</name>
    <dbReference type="NCBI Taxonomy" id="132585"/>
    <lineage>
        <taxon>Eukaryota</taxon>
        <taxon>Metazoa</taxon>
        <taxon>Chordata</taxon>
        <taxon>Craniata</taxon>
        <taxon>Vertebrata</taxon>
        <taxon>Euteleostomi</taxon>
        <taxon>Archelosauria</taxon>
        <taxon>Archosauria</taxon>
        <taxon>Dinosauria</taxon>
        <taxon>Saurischia</taxon>
        <taxon>Theropoda</taxon>
        <taxon>Coelurosauria</taxon>
        <taxon>Aves</taxon>
        <taxon>Neognathae</taxon>
        <taxon>Galloanserae</taxon>
        <taxon>Anseriformes</taxon>
        <taxon>Anatidae</taxon>
        <taxon>Anserinae</taxon>
        <taxon>Anser</taxon>
    </lineage>
</organism>
<dbReference type="Proteomes" id="UP000694426">
    <property type="component" value="Unplaced"/>
</dbReference>
<evidence type="ECO:0000313" key="2">
    <source>
        <dbReference type="Proteomes" id="UP000694426"/>
    </source>
</evidence>
<keyword evidence="2" id="KW-1185">Reference proteome</keyword>
<dbReference type="AlphaFoldDB" id="A0A8B9CDP8"/>